<dbReference type="Proteomes" id="UP001499988">
    <property type="component" value="Unassembled WGS sequence"/>
</dbReference>
<proteinExistence type="predicted"/>
<dbReference type="EMBL" id="BAABJZ010000068">
    <property type="protein sequence ID" value="GAA4886960.1"/>
    <property type="molecule type" value="Genomic_DNA"/>
</dbReference>
<protein>
    <submittedName>
        <fullName evidence="1">Uncharacterized protein</fullName>
    </submittedName>
</protein>
<sequence>MGVVGGRVGVVGAHLSTMWAQGSIKDEARLVGDQVKDESLFGVMMSIAL</sequence>
<keyword evidence="2" id="KW-1185">Reference proteome</keyword>
<gene>
    <name evidence="1" type="ORF">GCM10023333_20520</name>
</gene>
<comment type="caution">
    <text evidence="1">The sequence shown here is derived from an EMBL/GenBank/DDBJ whole genome shotgun (WGS) entry which is preliminary data.</text>
</comment>
<evidence type="ECO:0000313" key="1">
    <source>
        <dbReference type="EMBL" id="GAA4886960.1"/>
    </source>
</evidence>
<evidence type="ECO:0000313" key="2">
    <source>
        <dbReference type="Proteomes" id="UP001499988"/>
    </source>
</evidence>
<accession>A0ABP9EV47</accession>
<name>A0ABP9EV47_9GAMM</name>
<reference evidence="2" key="1">
    <citation type="journal article" date="2019" name="Int. J. Syst. Evol. Microbiol.">
        <title>The Global Catalogue of Microorganisms (GCM) 10K type strain sequencing project: providing services to taxonomists for standard genome sequencing and annotation.</title>
        <authorList>
            <consortium name="The Broad Institute Genomics Platform"/>
            <consortium name="The Broad Institute Genome Sequencing Center for Infectious Disease"/>
            <person name="Wu L."/>
            <person name="Ma J."/>
        </authorList>
    </citation>
    <scope>NUCLEOTIDE SEQUENCE [LARGE SCALE GENOMIC DNA]</scope>
    <source>
        <strain evidence="2">JCM 18401</strain>
    </source>
</reference>
<organism evidence="1 2">
    <name type="scientific">Ferrimonas pelagia</name>
    <dbReference type="NCBI Taxonomy" id="1177826"/>
    <lineage>
        <taxon>Bacteria</taxon>
        <taxon>Pseudomonadati</taxon>
        <taxon>Pseudomonadota</taxon>
        <taxon>Gammaproteobacteria</taxon>
        <taxon>Alteromonadales</taxon>
        <taxon>Ferrimonadaceae</taxon>
        <taxon>Ferrimonas</taxon>
    </lineage>
</organism>